<evidence type="ECO:0000313" key="2">
    <source>
        <dbReference type="EMBL" id="MBJ3805671.1"/>
    </source>
</evidence>
<accession>A0ABS0WXP1</accession>
<proteinExistence type="predicted"/>
<evidence type="ECO:0000313" key="3">
    <source>
        <dbReference type="Proteomes" id="UP000634780"/>
    </source>
</evidence>
<dbReference type="EMBL" id="JAEKOZ010000001">
    <property type="protein sequence ID" value="MBJ3805671.1"/>
    <property type="molecule type" value="Genomic_DNA"/>
</dbReference>
<organism evidence="2 3">
    <name type="scientific">Streptomyces flavofungini</name>
    <dbReference type="NCBI Taxonomy" id="68200"/>
    <lineage>
        <taxon>Bacteria</taxon>
        <taxon>Bacillati</taxon>
        <taxon>Actinomycetota</taxon>
        <taxon>Actinomycetes</taxon>
        <taxon>Kitasatosporales</taxon>
        <taxon>Streptomycetaceae</taxon>
        <taxon>Streptomyces</taxon>
    </lineage>
</organism>
<evidence type="ECO:0008006" key="4">
    <source>
        <dbReference type="Google" id="ProtNLM"/>
    </source>
</evidence>
<keyword evidence="3" id="KW-1185">Reference proteome</keyword>
<feature type="compositionally biased region" description="Low complexity" evidence="1">
    <location>
        <begin position="52"/>
        <end position="63"/>
    </location>
</feature>
<dbReference type="Proteomes" id="UP000634780">
    <property type="component" value="Unassembled WGS sequence"/>
</dbReference>
<comment type="caution">
    <text evidence="2">The sequence shown here is derived from an EMBL/GenBank/DDBJ whole genome shotgun (WGS) entry which is preliminary data.</text>
</comment>
<gene>
    <name evidence="2" type="ORF">JGB26_00775</name>
</gene>
<dbReference type="RefSeq" id="WP_190117956.1">
    <property type="nucleotide sequence ID" value="NZ_BMVR01000009.1"/>
</dbReference>
<name>A0ABS0WXP1_9ACTN</name>
<reference evidence="2 3" key="1">
    <citation type="submission" date="2020-12" db="EMBL/GenBank/DDBJ databases">
        <title>Streptomyces typhae sp. nov., a novel endophytic actinomycete isolated from the root of cattail pollen (Typha angustifolia L.).</title>
        <authorList>
            <person name="Peng C."/>
            <person name="Liu C."/>
        </authorList>
    </citation>
    <scope>NUCLEOTIDE SEQUENCE [LARGE SCALE GENOMIC DNA]</scope>
    <source>
        <strain evidence="2 3">JCM 4753</strain>
    </source>
</reference>
<evidence type="ECO:0000256" key="1">
    <source>
        <dbReference type="SAM" id="MobiDB-lite"/>
    </source>
</evidence>
<feature type="compositionally biased region" description="Basic and acidic residues" evidence="1">
    <location>
        <begin position="40"/>
        <end position="51"/>
    </location>
</feature>
<protein>
    <recommendedName>
        <fullName evidence="4">Septum formation initiator</fullName>
    </recommendedName>
</protein>
<feature type="region of interest" description="Disordered" evidence="1">
    <location>
        <begin position="30"/>
        <end position="110"/>
    </location>
</feature>
<sequence length="179" mass="18495">MGKWWSAAGTAAWVAVGTAAGALGAWQLASADSGGAAHSRPLDEGAVRRALADTPDSPSASPSPSRPPSPSRSPSPTRSPSPSRSGSAEPTGRAVERSTVRFTGGTATVECRPDGTVRLVSWSPADGYHIDDDVSRGPAAATRLEAEANDDDERDDLTYEIRCTPTGPRARAVPEADDD</sequence>
<feature type="compositionally biased region" description="Pro residues" evidence="1">
    <location>
        <begin position="64"/>
        <end position="79"/>
    </location>
</feature>